<comment type="caution">
    <text evidence="9">The sequence shown here is derived from an EMBL/GenBank/DDBJ whole genome shotgun (WGS) entry which is preliminary data.</text>
</comment>
<feature type="transmembrane region" description="Helical" evidence="8">
    <location>
        <begin position="179"/>
        <end position="199"/>
    </location>
</feature>
<keyword evidence="3" id="KW-0813">Transport</keyword>
<dbReference type="EMBL" id="QGGL01000003">
    <property type="protein sequence ID" value="PWK15688.1"/>
    <property type="molecule type" value="Genomic_DNA"/>
</dbReference>
<name>A0A316DDI7_9BACL</name>
<evidence type="ECO:0000256" key="4">
    <source>
        <dbReference type="ARBA" id="ARBA00022544"/>
    </source>
</evidence>
<dbReference type="InterPro" id="IPR004761">
    <property type="entry name" value="Spore_GerAB"/>
</dbReference>
<dbReference type="AlphaFoldDB" id="A0A316DDI7"/>
<accession>A0A316DDI7</accession>
<evidence type="ECO:0000256" key="2">
    <source>
        <dbReference type="ARBA" id="ARBA00007998"/>
    </source>
</evidence>
<dbReference type="GO" id="GO:0009847">
    <property type="term" value="P:spore germination"/>
    <property type="evidence" value="ECO:0007669"/>
    <property type="project" value="InterPro"/>
</dbReference>
<dbReference type="PANTHER" id="PTHR34975">
    <property type="entry name" value="SPORE GERMINATION PROTEIN A2"/>
    <property type="match status" value="1"/>
</dbReference>
<organism evidence="9 10">
    <name type="scientific">Tumebacillus permanentifrigoris</name>
    <dbReference type="NCBI Taxonomy" id="378543"/>
    <lineage>
        <taxon>Bacteria</taxon>
        <taxon>Bacillati</taxon>
        <taxon>Bacillota</taxon>
        <taxon>Bacilli</taxon>
        <taxon>Bacillales</taxon>
        <taxon>Alicyclobacillaceae</taxon>
        <taxon>Tumebacillus</taxon>
    </lineage>
</organism>
<gene>
    <name evidence="9" type="ORF">C7459_103228</name>
</gene>
<feature type="transmembrane region" description="Helical" evidence="8">
    <location>
        <begin position="296"/>
        <end position="315"/>
    </location>
</feature>
<evidence type="ECO:0000313" key="10">
    <source>
        <dbReference type="Proteomes" id="UP000245634"/>
    </source>
</evidence>
<feature type="transmembrane region" description="Helical" evidence="8">
    <location>
        <begin position="262"/>
        <end position="284"/>
    </location>
</feature>
<keyword evidence="7 8" id="KW-0472">Membrane</keyword>
<proteinExistence type="inferred from homology"/>
<evidence type="ECO:0000256" key="7">
    <source>
        <dbReference type="ARBA" id="ARBA00023136"/>
    </source>
</evidence>
<feature type="transmembrane region" description="Helical" evidence="8">
    <location>
        <begin position="143"/>
        <end position="159"/>
    </location>
</feature>
<dbReference type="Proteomes" id="UP000245634">
    <property type="component" value="Unassembled WGS sequence"/>
</dbReference>
<dbReference type="NCBIfam" id="TIGR00912">
    <property type="entry name" value="2A0309"/>
    <property type="match status" value="1"/>
</dbReference>
<evidence type="ECO:0000256" key="6">
    <source>
        <dbReference type="ARBA" id="ARBA00022989"/>
    </source>
</evidence>
<feature type="transmembrane region" description="Helical" evidence="8">
    <location>
        <begin position="38"/>
        <end position="56"/>
    </location>
</feature>
<dbReference type="Pfam" id="PF03845">
    <property type="entry name" value="Spore_permease"/>
    <property type="match status" value="1"/>
</dbReference>
<evidence type="ECO:0000256" key="3">
    <source>
        <dbReference type="ARBA" id="ARBA00022448"/>
    </source>
</evidence>
<feature type="transmembrane region" description="Helical" evidence="8">
    <location>
        <begin position="327"/>
        <end position="347"/>
    </location>
</feature>
<protein>
    <submittedName>
        <fullName evidence="9">Spore germination protein</fullName>
    </submittedName>
</protein>
<evidence type="ECO:0000256" key="8">
    <source>
        <dbReference type="SAM" id="Phobius"/>
    </source>
</evidence>
<dbReference type="PANTHER" id="PTHR34975:SF2">
    <property type="entry name" value="SPORE GERMINATION PROTEIN A2"/>
    <property type="match status" value="1"/>
</dbReference>
<comment type="subcellular location">
    <subcellularLocation>
        <location evidence="1">Membrane</location>
        <topology evidence="1">Multi-pass membrane protein</topology>
    </subcellularLocation>
</comment>
<dbReference type="OrthoDB" id="2829675at2"/>
<sequence>MERISERQAMLIGAGIIFDATLISIPAQLLGVAHQDAWLTYLVAGVAVAASLWLLSRVGSRFVEVDLYEALVTRFKWVGRMVVLMYTFFVFFLVCRDLRMVSDFVNIHLLQKTPLVVISILVVLVVVFIARGGVELLARMTELYLPLLFFVVLILPLLLGKEFELRYYKPIFEHGVGDVLEGGWLAVSYVSEIALLPFFLSHKVFRLRTGLYGMGIGVFFLTLLIALNIVTLGPHIASRFMYPNIELIRQIRITDFLDRFDIAIVSIWLPSIITKIGYLLYICCHGIKRVTPGMSAKQITTAVGLVALTCSFWFFENSIQLIKVNYVWPVVATLFAFVLPLLMFFFLKPKPMR</sequence>
<keyword evidence="4" id="KW-0309">Germination</keyword>
<keyword evidence="10" id="KW-1185">Reference proteome</keyword>
<comment type="similarity">
    <text evidence="2">Belongs to the amino acid-polyamine-organocation (APC) superfamily. Spore germination protein (SGP) (TC 2.A.3.9) family.</text>
</comment>
<feature type="transmembrane region" description="Helical" evidence="8">
    <location>
        <begin position="77"/>
        <end position="94"/>
    </location>
</feature>
<evidence type="ECO:0000313" key="9">
    <source>
        <dbReference type="EMBL" id="PWK15688.1"/>
    </source>
</evidence>
<evidence type="ECO:0000256" key="5">
    <source>
        <dbReference type="ARBA" id="ARBA00022692"/>
    </source>
</evidence>
<feature type="transmembrane region" description="Helical" evidence="8">
    <location>
        <begin position="211"/>
        <end position="233"/>
    </location>
</feature>
<reference evidence="9 10" key="1">
    <citation type="submission" date="2018-05" db="EMBL/GenBank/DDBJ databases">
        <title>Genomic Encyclopedia of Type Strains, Phase IV (KMG-IV): sequencing the most valuable type-strain genomes for metagenomic binning, comparative biology and taxonomic classification.</title>
        <authorList>
            <person name="Goeker M."/>
        </authorList>
    </citation>
    <scope>NUCLEOTIDE SEQUENCE [LARGE SCALE GENOMIC DNA]</scope>
    <source>
        <strain evidence="9 10">DSM 18773</strain>
    </source>
</reference>
<dbReference type="GO" id="GO:0016020">
    <property type="term" value="C:membrane"/>
    <property type="evidence" value="ECO:0007669"/>
    <property type="project" value="UniProtKB-SubCell"/>
</dbReference>
<evidence type="ECO:0000256" key="1">
    <source>
        <dbReference type="ARBA" id="ARBA00004141"/>
    </source>
</evidence>
<dbReference type="RefSeq" id="WP_109686967.1">
    <property type="nucleotide sequence ID" value="NZ_QGGL01000003.1"/>
</dbReference>
<keyword evidence="5 8" id="KW-0812">Transmembrane</keyword>
<keyword evidence="6 8" id="KW-1133">Transmembrane helix</keyword>
<feature type="transmembrane region" description="Helical" evidence="8">
    <location>
        <begin position="114"/>
        <end position="131"/>
    </location>
</feature>
<feature type="transmembrane region" description="Helical" evidence="8">
    <location>
        <begin position="12"/>
        <end position="32"/>
    </location>
</feature>